<name>A0AAV7U373_PLEWA</name>
<reference evidence="1" key="1">
    <citation type="journal article" date="2022" name="bioRxiv">
        <title>Sequencing and chromosome-scale assembly of the giantPleurodeles waltlgenome.</title>
        <authorList>
            <person name="Brown T."/>
            <person name="Elewa A."/>
            <person name="Iarovenko S."/>
            <person name="Subramanian E."/>
            <person name="Araus A.J."/>
            <person name="Petzold A."/>
            <person name="Susuki M."/>
            <person name="Suzuki K.-i.T."/>
            <person name="Hayashi T."/>
            <person name="Toyoda A."/>
            <person name="Oliveira C."/>
            <person name="Osipova E."/>
            <person name="Leigh N.D."/>
            <person name="Simon A."/>
            <person name="Yun M.H."/>
        </authorList>
    </citation>
    <scope>NUCLEOTIDE SEQUENCE</scope>
    <source>
        <strain evidence="1">20211129_DDA</strain>
        <tissue evidence="1">Liver</tissue>
    </source>
</reference>
<evidence type="ECO:0000313" key="1">
    <source>
        <dbReference type="EMBL" id="KAJ1182816.1"/>
    </source>
</evidence>
<gene>
    <name evidence="1" type="ORF">NDU88_007993</name>
</gene>
<organism evidence="1 2">
    <name type="scientific">Pleurodeles waltl</name>
    <name type="common">Iberian ribbed newt</name>
    <dbReference type="NCBI Taxonomy" id="8319"/>
    <lineage>
        <taxon>Eukaryota</taxon>
        <taxon>Metazoa</taxon>
        <taxon>Chordata</taxon>
        <taxon>Craniata</taxon>
        <taxon>Vertebrata</taxon>
        <taxon>Euteleostomi</taxon>
        <taxon>Amphibia</taxon>
        <taxon>Batrachia</taxon>
        <taxon>Caudata</taxon>
        <taxon>Salamandroidea</taxon>
        <taxon>Salamandridae</taxon>
        <taxon>Pleurodelinae</taxon>
        <taxon>Pleurodeles</taxon>
    </lineage>
</organism>
<keyword evidence="2" id="KW-1185">Reference proteome</keyword>
<proteinExistence type="predicted"/>
<sequence length="61" mass="6782">LCSYQFARFSLAAHAAAILQTGFCPPAARSDQAQEGRTRMSFGRGRQHPLPFGNRCDWLGR</sequence>
<feature type="non-terminal residue" evidence="1">
    <location>
        <position position="61"/>
    </location>
</feature>
<dbReference type="AlphaFoldDB" id="A0AAV7U373"/>
<feature type="non-terminal residue" evidence="1">
    <location>
        <position position="1"/>
    </location>
</feature>
<evidence type="ECO:0000313" key="2">
    <source>
        <dbReference type="Proteomes" id="UP001066276"/>
    </source>
</evidence>
<comment type="caution">
    <text evidence="1">The sequence shown here is derived from an EMBL/GenBank/DDBJ whole genome shotgun (WGS) entry which is preliminary data.</text>
</comment>
<dbReference type="EMBL" id="JANPWB010000006">
    <property type="protein sequence ID" value="KAJ1182816.1"/>
    <property type="molecule type" value="Genomic_DNA"/>
</dbReference>
<dbReference type="Proteomes" id="UP001066276">
    <property type="component" value="Chromosome 3_2"/>
</dbReference>
<accession>A0AAV7U373</accession>
<protein>
    <submittedName>
        <fullName evidence="1">Uncharacterized protein</fullName>
    </submittedName>
</protein>